<sequence length="538" mass="62628">MEQTYLFERSTNPIYVYYREIQSTDLHQRTITESESVLNFNEVLDGFEAQTGQHQFSELDMEPNPEMLIDMIFNTYPEHDDQSCAMLVNDFCSSMMTSARQEGKYAVLIVTADSIFICHTDSKEKSITKNVDVIERLLDTDNVNKYAEFRQQDGETIVRHYERHQTKSLSGWLGISESQISYRDAGEVQIFTEIDSSTCAFQYTRDEFEEKFLLPEGNYELIEGVLRTPNNEYSVTQVNFGMRSYDDTEEFLQDFHSLYYEVKSYREHFNQVASSMEPFQSKVYDDKNYVTEGKNGRNLVLKEHNDFNIVFASNKIEIAESWLVDLVQRFNDGTETQIYHAGRPFSKDAFKIGNFHIYNETDAKDLQKLNHVYERMQKAGTSDQLSNILSYVIFSVASDWLESPLSHFFSQMTEKYAKRLDAEGVVLRDEDEIIEFKARDWFTSANNEDTIADRIAKEIQGDTRLLVGGIDEEKQQIKPIDGGRFDSERNQRIRDKVLERNGNLDHIYFQKINLHNGDCLLFVFSTQTNDFTGLKEIV</sequence>
<dbReference type="EMBL" id="REGA01000006">
    <property type="protein sequence ID" value="RQG95231.1"/>
    <property type="molecule type" value="Genomic_DNA"/>
</dbReference>
<keyword evidence="2" id="KW-1185">Reference proteome</keyword>
<dbReference type="RefSeq" id="WP_124195451.1">
    <property type="nucleotide sequence ID" value="NZ_REGA01000006.1"/>
</dbReference>
<dbReference type="OrthoDB" id="359391at2157"/>
<gene>
    <name evidence="1" type="ORF">EA473_09845</name>
</gene>
<dbReference type="AlphaFoldDB" id="A0A3N6MHX5"/>
<proteinExistence type="predicted"/>
<evidence type="ECO:0000313" key="2">
    <source>
        <dbReference type="Proteomes" id="UP000282323"/>
    </source>
</evidence>
<reference evidence="1 2" key="1">
    <citation type="submission" date="2018-10" db="EMBL/GenBank/DDBJ databases">
        <title>Natrarchaeobius chitinivorans gen. nov., sp. nov., and Natrarchaeobius haloalkaliphilus sp. nov., alkaliphilic, chitin-utilizing haloarchaea from hypersaline alkaline lakes.</title>
        <authorList>
            <person name="Sorokin D.Y."/>
            <person name="Elcheninov A.G."/>
            <person name="Kostrikina N.A."/>
            <person name="Bale N.J."/>
            <person name="Sinninghe Damste J.S."/>
            <person name="Khijniak T.V."/>
            <person name="Kublanov I.V."/>
            <person name="Toshchakov S.V."/>
        </authorList>
    </citation>
    <scope>NUCLEOTIDE SEQUENCE [LARGE SCALE GENOMIC DNA]</scope>
    <source>
        <strain evidence="1 2">AArcht4T</strain>
    </source>
</reference>
<accession>A0A3N6MHX5</accession>
<comment type="caution">
    <text evidence="1">The sequence shown here is derived from an EMBL/GenBank/DDBJ whole genome shotgun (WGS) entry which is preliminary data.</text>
</comment>
<protein>
    <submittedName>
        <fullName evidence="1">Uncharacterized protein</fullName>
    </submittedName>
</protein>
<dbReference type="Proteomes" id="UP000282323">
    <property type="component" value="Unassembled WGS sequence"/>
</dbReference>
<organism evidence="1 2">
    <name type="scientific">Natrarchaeobius chitinivorans</name>
    <dbReference type="NCBI Taxonomy" id="1679083"/>
    <lineage>
        <taxon>Archaea</taxon>
        <taxon>Methanobacteriati</taxon>
        <taxon>Methanobacteriota</taxon>
        <taxon>Stenosarchaea group</taxon>
        <taxon>Halobacteria</taxon>
        <taxon>Halobacteriales</taxon>
        <taxon>Natrialbaceae</taxon>
        <taxon>Natrarchaeobius</taxon>
    </lineage>
</organism>
<name>A0A3N6MHX5_NATCH</name>
<evidence type="ECO:0000313" key="1">
    <source>
        <dbReference type="EMBL" id="RQG95231.1"/>
    </source>
</evidence>